<dbReference type="STRING" id="56857.A0A200PWD7"/>
<sequence length="270" mass="30578">MGDASQQNGEAQHVSIEIAEPNKGLDESIKGKLESSIPSHFLVANALLELQKRVLGRKVKSERDDPIFGNIWGFSSLVRDLILLENQIPMLVLNCLFNLPALKEELKDSQSFNMLALRFFNPLMPRDREVLKNHSNCEGKHLLDLLGVKFKKGSTKGSFLDIKFIDGVLINSGDDVGLLRNQGIITNYLGDDEDVSVLFNSLICCEVTLTDFYYAELCDQVNIYYKTRWHKWRVTLKRDYFNNPWAILSVIADVVLLAFTFISTIFASLS</sequence>
<feature type="transmembrane region" description="Helical" evidence="1">
    <location>
        <begin position="245"/>
        <end position="269"/>
    </location>
</feature>
<dbReference type="OMA" id="NYITEYI"/>
<dbReference type="InterPro" id="IPR004158">
    <property type="entry name" value="DUF247_pln"/>
</dbReference>
<comment type="caution">
    <text evidence="2">The sequence shown here is derived from an EMBL/GenBank/DDBJ whole genome shotgun (WGS) entry which is preliminary data.</text>
</comment>
<protein>
    <submittedName>
        <fullName evidence="2">Uncharacterized protein</fullName>
    </submittedName>
</protein>
<reference evidence="2 3" key="1">
    <citation type="journal article" date="2017" name="Mol. Plant">
        <title>The Genome of Medicinal Plant Macleaya cordata Provides New Insights into Benzylisoquinoline Alkaloids Metabolism.</title>
        <authorList>
            <person name="Liu X."/>
            <person name="Liu Y."/>
            <person name="Huang P."/>
            <person name="Ma Y."/>
            <person name="Qing Z."/>
            <person name="Tang Q."/>
            <person name="Cao H."/>
            <person name="Cheng P."/>
            <person name="Zheng Y."/>
            <person name="Yuan Z."/>
            <person name="Zhou Y."/>
            <person name="Liu J."/>
            <person name="Tang Z."/>
            <person name="Zhuo Y."/>
            <person name="Zhang Y."/>
            <person name="Yu L."/>
            <person name="Huang J."/>
            <person name="Yang P."/>
            <person name="Peng Q."/>
            <person name="Zhang J."/>
            <person name="Jiang W."/>
            <person name="Zhang Z."/>
            <person name="Lin K."/>
            <person name="Ro D.K."/>
            <person name="Chen X."/>
            <person name="Xiong X."/>
            <person name="Shang Y."/>
            <person name="Huang S."/>
            <person name="Zeng J."/>
        </authorList>
    </citation>
    <scope>NUCLEOTIDE SEQUENCE [LARGE SCALE GENOMIC DNA]</scope>
    <source>
        <strain evidence="3">cv. BLH2017</strain>
        <tissue evidence="2">Root</tissue>
    </source>
</reference>
<dbReference type="EMBL" id="MVGT01003949">
    <property type="protein sequence ID" value="OVA02514.1"/>
    <property type="molecule type" value="Genomic_DNA"/>
</dbReference>
<keyword evidence="1" id="KW-0812">Transmembrane</keyword>
<dbReference type="AlphaFoldDB" id="A0A200PWD7"/>
<dbReference type="PANTHER" id="PTHR31170:SF25">
    <property type="entry name" value="BNAA09G04570D PROTEIN"/>
    <property type="match status" value="1"/>
</dbReference>
<accession>A0A200PWD7</accession>
<organism evidence="2 3">
    <name type="scientific">Macleaya cordata</name>
    <name type="common">Five-seeded plume-poppy</name>
    <name type="synonym">Bocconia cordata</name>
    <dbReference type="NCBI Taxonomy" id="56857"/>
    <lineage>
        <taxon>Eukaryota</taxon>
        <taxon>Viridiplantae</taxon>
        <taxon>Streptophyta</taxon>
        <taxon>Embryophyta</taxon>
        <taxon>Tracheophyta</taxon>
        <taxon>Spermatophyta</taxon>
        <taxon>Magnoliopsida</taxon>
        <taxon>Ranunculales</taxon>
        <taxon>Papaveraceae</taxon>
        <taxon>Papaveroideae</taxon>
        <taxon>Macleaya</taxon>
    </lineage>
</organism>
<evidence type="ECO:0000256" key="1">
    <source>
        <dbReference type="SAM" id="Phobius"/>
    </source>
</evidence>
<gene>
    <name evidence="2" type="ORF">BVC80_9091g13</name>
</gene>
<dbReference type="PANTHER" id="PTHR31170">
    <property type="entry name" value="BNAC04G53230D PROTEIN"/>
    <property type="match status" value="1"/>
</dbReference>
<proteinExistence type="predicted"/>
<keyword evidence="1" id="KW-0472">Membrane</keyword>
<evidence type="ECO:0000313" key="2">
    <source>
        <dbReference type="EMBL" id="OVA02514.1"/>
    </source>
</evidence>
<keyword evidence="3" id="KW-1185">Reference proteome</keyword>
<dbReference type="OrthoDB" id="672127at2759"/>
<dbReference type="Proteomes" id="UP000195402">
    <property type="component" value="Unassembled WGS sequence"/>
</dbReference>
<name>A0A200PWD7_MACCD</name>
<dbReference type="InParanoid" id="A0A200PWD7"/>
<keyword evidence="1" id="KW-1133">Transmembrane helix</keyword>
<dbReference type="Pfam" id="PF03140">
    <property type="entry name" value="DUF247"/>
    <property type="match status" value="2"/>
</dbReference>
<evidence type="ECO:0000313" key="3">
    <source>
        <dbReference type="Proteomes" id="UP000195402"/>
    </source>
</evidence>